<reference evidence="10" key="1">
    <citation type="submission" date="2022-01" db="EMBL/GenBank/DDBJ databases">
        <authorList>
            <person name="King R."/>
        </authorList>
    </citation>
    <scope>NUCLEOTIDE SEQUENCE</scope>
</reference>
<dbReference type="PANTHER" id="PTHR45945">
    <property type="entry name" value="REGULATOR OF G-PROTEIN SIGNALING LOCO"/>
    <property type="match status" value="1"/>
</dbReference>
<dbReference type="SMART" id="SM00315">
    <property type="entry name" value="RGS"/>
    <property type="match status" value="1"/>
</dbReference>
<dbReference type="CDD" id="cd17067">
    <property type="entry name" value="RBD2_RGS12_like"/>
    <property type="match status" value="1"/>
</dbReference>
<feature type="region of interest" description="Disordered" evidence="5">
    <location>
        <begin position="1551"/>
        <end position="1571"/>
    </location>
</feature>
<dbReference type="InterPro" id="IPR001478">
    <property type="entry name" value="PDZ"/>
</dbReference>
<feature type="domain" description="PDZ" evidence="7">
    <location>
        <begin position="22"/>
        <end position="100"/>
    </location>
</feature>
<evidence type="ECO:0000256" key="3">
    <source>
        <dbReference type="ARBA" id="ARBA00022490"/>
    </source>
</evidence>
<accession>A0A9N9RZZ4</accession>
<feature type="compositionally biased region" description="Polar residues" evidence="5">
    <location>
        <begin position="758"/>
        <end position="777"/>
    </location>
</feature>
<dbReference type="PROSITE" id="PS01179">
    <property type="entry name" value="PID"/>
    <property type="match status" value="1"/>
</dbReference>
<keyword evidence="2" id="KW-0343">GTPase activation</keyword>
<evidence type="ECO:0000313" key="11">
    <source>
        <dbReference type="Proteomes" id="UP001153620"/>
    </source>
</evidence>
<feature type="compositionally biased region" description="Polar residues" evidence="5">
    <location>
        <begin position="1269"/>
        <end position="1278"/>
    </location>
</feature>
<proteinExistence type="predicted"/>
<evidence type="ECO:0000313" key="10">
    <source>
        <dbReference type="EMBL" id="CAG9806266.1"/>
    </source>
</evidence>
<dbReference type="SUPFAM" id="SSF50156">
    <property type="entry name" value="PDZ domain-like"/>
    <property type="match status" value="1"/>
</dbReference>
<dbReference type="SUPFAM" id="SSF54236">
    <property type="entry name" value="Ubiquitin-like"/>
    <property type="match status" value="2"/>
</dbReference>
<feature type="compositionally biased region" description="Polar residues" evidence="5">
    <location>
        <begin position="1403"/>
        <end position="1431"/>
    </location>
</feature>
<feature type="compositionally biased region" description="Low complexity" evidence="5">
    <location>
        <begin position="1014"/>
        <end position="1029"/>
    </location>
</feature>
<feature type="compositionally biased region" description="Basic residues" evidence="5">
    <location>
        <begin position="1302"/>
        <end position="1311"/>
    </location>
</feature>
<name>A0A9N9RZZ4_9DIPT</name>
<dbReference type="Pfam" id="PF00615">
    <property type="entry name" value="RGS"/>
    <property type="match status" value="1"/>
</dbReference>
<dbReference type="InterPro" id="IPR036034">
    <property type="entry name" value="PDZ_sf"/>
</dbReference>
<dbReference type="InterPro" id="IPR006020">
    <property type="entry name" value="PTB/PI_dom"/>
</dbReference>
<feature type="region of interest" description="Disordered" evidence="5">
    <location>
        <begin position="1397"/>
        <end position="1452"/>
    </location>
</feature>
<evidence type="ECO:0000256" key="2">
    <source>
        <dbReference type="ARBA" id="ARBA00022468"/>
    </source>
</evidence>
<dbReference type="EMBL" id="OU895878">
    <property type="protein sequence ID" value="CAG9806266.1"/>
    <property type="molecule type" value="Genomic_DNA"/>
</dbReference>
<evidence type="ECO:0000256" key="1">
    <source>
        <dbReference type="ARBA" id="ARBA00004496"/>
    </source>
</evidence>
<dbReference type="Proteomes" id="UP001153620">
    <property type="component" value="Chromosome 2"/>
</dbReference>
<dbReference type="InterPro" id="IPR044926">
    <property type="entry name" value="RGS_subdomain_2"/>
</dbReference>
<dbReference type="GO" id="GO:0005886">
    <property type="term" value="C:plasma membrane"/>
    <property type="evidence" value="ECO:0007669"/>
    <property type="project" value="TreeGrafter"/>
</dbReference>
<dbReference type="InterPro" id="IPR003109">
    <property type="entry name" value="GoLoco_motif"/>
</dbReference>
<dbReference type="PROSITE" id="PS50877">
    <property type="entry name" value="GOLOCO"/>
    <property type="match status" value="1"/>
</dbReference>
<organism evidence="10 11">
    <name type="scientific">Chironomus riparius</name>
    <dbReference type="NCBI Taxonomy" id="315576"/>
    <lineage>
        <taxon>Eukaryota</taxon>
        <taxon>Metazoa</taxon>
        <taxon>Ecdysozoa</taxon>
        <taxon>Arthropoda</taxon>
        <taxon>Hexapoda</taxon>
        <taxon>Insecta</taxon>
        <taxon>Pterygota</taxon>
        <taxon>Neoptera</taxon>
        <taxon>Endopterygota</taxon>
        <taxon>Diptera</taxon>
        <taxon>Nematocera</taxon>
        <taxon>Chironomoidea</taxon>
        <taxon>Chironomidae</taxon>
        <taxon>Chironominae</taxon>
        <taxon>Chironomus</taxon>
    </lineage>
</organism>
<feature type="compositionally biased region" description="Basic residues" evidence="5">
    <location>
        <begin position="990"/>
        <end position="1002"/>
    </location>
</feature>
<dbReference type="PROSITE" id="PS50898">
    <property type="entry name" value="RBD"/>
    <property type="match status" value="2"/>
</dbReference>
<protein>
    <submittedName>
        <fullName evidence="10">Uncharacterized protein</fullName>
    </submittedName>
</protein>
<dbReference type="Gene3D" id="2.30.29.30">
    <property type="entry name" value="Pleckstrin-homology domain (PH domain)/Phosphotyrosine-binding domain (PTB)"/>
    <property type="match status" value="1"/>
</dbReference>
<dbReference type="InterPro" id="IPR003116">
    <property type="entry name" value="RBD_dom"/>
</dbReference>
<dbReference type="SMART" id="SM00455">
    <property type="entry name" value="RBD"/>
    <property type="match status" value="2"/>
</dbReference>
<evidence type="ECO:0000259" key="6">
    <source>
        <dbReference type="PROSITE" id="PS01179"/>
    </source>
</evidence>
<evidence type="ECO:0000259" key="8">
    <source>
        <dbReference type="PROSITE" id="PS50132"/>
    </source>
</evidence>
<dbReference type="InterPro" id="IPR024066">
    <property type="entry name" value="RGS_subdom1/3"/>
</dbReference>
<dbReference type="PROSITE" id="PS50132">
    <property type="entry name" value="RGS"/>
    <property type="match status" value="1"/>
</dbReference>
<dbReference type="PROSITE" id="PS50106">
    <property type="entry name" value="PDZ"/>
    <property type="match status" value="1"/>
</dbReference>
<dbReference type="GO" id="GO:0007165">
    <property type="term" value="P:signal transduction"/>
    <property type="evidence" value="ECO:0007669"/>
    <property type="project" value="InterPro"/>
</dbReference>
<dbReference type="SUPFAM" id="SSF48097">
    <property type="entry name" value="Regulator of G-protein signaling, RGS"/>
    <property type="match status" value="1"/>
</dbReference>
<dbReference type="FunFam" id="1.10.167.10:FF:000001">
    <property type="entry name" value="Putative regulator of g-protein signaling 12"/>
    <property type="match status" value="1"/>
</dbReference>
<feature type="compositionally biased region" description="Low complexity" evidence="5">
    <location>
        <begin position="1312"/>
        <end position="1321"/>
    </location>
</feature>
<feature type="domain" description="PID" evidence="6">
    <location>
        <begin position="201"/>
        <end position="321"/>
    </location>
</feature>
<dbReference type="CDD" id="cd01817">
    <property type="entry name" value="RBD1_RGS12_like"/>
    <property type="match status" value="1"/>
</dbReference>
<dbReference type="InterPro" id="IPR046995">
    <property type="entry name" value="RGS10/12/14-like"/>
</dbReference>
<dbReference type="PANTHER" id="PTHR45945:SF3">
    <property type="entry name" value="REGULATOR OF G-PROTEIN SIGNALING LOCO"/>
    <property type="match status" value="1"/>
</dbReference>
<evidence type="ECO:0000256" key="5">
    <source>
        <dbReference type="SAM" id="MobiDB-lite"/>
    </source>
</evidence>
<feature type="domain" description="RBD" evidence="9">
    <location>
        <begin position="1132"/>
        <end position="1202"/>
    </location>
</feature>
<feature type="region of interest" description="Disordered" evidence="5">
    <location>
        <begin position="971"/>
        <end position="1038"/>
    </location>
</feature>
<dbReference type="OrthoDB" id="196547at2759"/>
<evidence type="ECO:0000259" key="7">
    <source>
        <dbReference type="PROSITE" id="PS50106"/>
    </source>
</evidence>
<dbReference type="Gene3D" id="3.10.20.90">
    <property type="entry name" value="Phosphatidylinositol 3-kinase Catalytic Subunit, Chain A, domain 1"/>
    <property type="match status" value="2"/>
</dbReference>
<feature type="domain" description="RGS" evidence="8">
    <location>
        <begin position="822"/>
        <end position="938"/>
    </location>
</feature>
<evidence type="ECO:0000256" key="4">
    <source>
        <dbReference type="ARBA" id="ARBA00022737"/>
    </source>
</evidence>
<dbReference type="SMART" id="SM00228">
    <property type="entry name" value="PDZ"/>
    <property type="match status" value="1"/>
</dbReference>
<feature type="region of interest" description="Disordered" evidence="5">
    <location>
        <begin position="640"/>
        <end position="669"/>
    </location>
</feature>
<dbReference type="Gene3D" id="1.10.167.10">
    <property type="entry name" value="Regulator of G-protein Signalling 4, domain 2"/>
    <property type="match status" value="1"/>
</dbReference>
<reference evidence="10" key="2">
    <citation type="submission" date="2022-10" db="EMBL/GenBank/DDBJ databases">
        <authorList>
            <consortium name="ENA_rothamsted_submissions"/>
            <consortium name="culmorum"/>
            <person name="King R."/>
        </authorList>
    </citation>
    <scope>NUCLEOTIDE SEQUENCE</scope>
</reference>
<dbReference type="GO" id="GO:0005634">
    <property type="term" value="C:nucleus"/>
    <property type="evidence" value="ECO:0007669"/>
    <property type="project" value="TreeGrafter"/>
</dbReference>
<dbReference type="InterPro" id="IPR016137">
    <property type="entry name" value="RGS"/>
</dbReference>
<keyword evidence="11" id="KW-1185">Reference proteome</keyword>
<dbReference type="SMART" id="SM00462">
    <property type="entry name" value="PTB"/>
    <property type="match status" value="1"/>
</dbReference>
<dbReference type="Gene3D" id="1.10.196.10">
    <property type="match status" value="1"/>
</dbReference>
<sequence length="1571" mass="179353">MQPQRRKKKKRPVLSYMRNIRSVEIQADDEGKFGFTLSGQQPCILSSIVKNSPADLAGVKSGDFLISVNGKSVWHKNHEEIVEIIGTSEYQIRITIADNYFSDSSDEEDASQFRFRPKYPYSKTRTNRVQTQMSSYENPHSRIPPRFHTHPPLPHIQQNNMRSNGFDIANVSAVLKNQQISCNSSAPTSTAMMINNCTEIVSFVVGYLGTIEMPKQIATSSKLQTVRSCIRKMRQEKRSPTLVLMNILPNSLNLLNSNNVILAAYPSNRLNYISSSSDNNSKFFGLVTSAKFHEDDSHFDSYDSLQLRQAEVAISNSCHVFGIETKLIDHNAHIVTAEKFKIKCTKDLISNSCLEFPTTSDYICSIIKSMYNIKSAEQTGDHRSMAMKFNQIQRRSNNFHDPHELLLPNSPHPSNHSEITTSSNSDSGIGFHNDLTNISDRILVVDFPNAIDIHNKHLNLHRQRKLRPLGIVNDHQLEENSIRNIRSFQPQQSQPVLRVDNMNIYHAKSKSADYNYENIEKLAVRAMPLRNIQNEIQNDYEDIHPKAVTDVWYDGEMLDEDGNEIHERAIDVSTSKSSTDLQNIMIRSCDDILMIMDKEDARYRKEDTSDKKLVEEESQIAKAKNDDHVFLVPPLRNQKKCNNNKRSLTLLGKSKSSHDDSKSKHESNLKHYKLSPKVFGLARPVSISFENVSYSSSKRKSLFGHKKNESKTEEEEFSIWGSLQELRNCENDKKQQQFTNFLEGTYSEPNLSYDESKQSQNDLPSSSFKRWGQSSLRARQHEERPRPSSLTASESDVYTKIVDTDSNKDRFSYVGPTVWGTSFELLLNDQSGLKIFAEFLKKEFSGENIYFWTACERYRQIADEVERRKEAIAIYEKHLANGALEPVNVDCNARNSTRDGLSKANIDLFASAQKQIFNLMKFDSYQRFIRSDLYKNCIQAERKNTQLPYATESLDPLLKITVLSSSQQNTNNNIASKLKKSLSNAEDRRRKSLLPWHRRTRCKSKDREEDNKKNSTSSSNTLKHNSNHSGGDIHSSRSSLSSFDAAIAKISTFDDETRNSLCRVILKENGATTIVQIKHDETVRELVERVLDKRGFSYQAYEVFLSGTTKPLNLDVVSKELAGNEVFIEQRVVFKLDLPNRKVISVKSKPCKLLYEVLRPILHKYSYRLDMVHLFSKENNDFIDIKHHVTTVDGLRLQILFKNENSSNNKITDVGQKPILLNFDLRNAPVTFVRAHKLVSSISNPQLNTLDEITNKVFNEVLQCKSTDNEMGNETNRIGDQGSIKSEDFGSETETSSGIFNRIRRQNKKSQKAMSKSSAGSEEIESDINGIKKPLIAKWKAGNQKLQVNNNRSTNDESLLENLKRAQCLRIEDQRGTDINFELPEFLKDRNKFGQKLRKTTQDDSSSNPLSLYSNVESLSPNRNDYTKLNISPSQQQKPPQPLPRTSLGKSPIKSSLEISSVQSKINSLENAILMNSRSNTPINLNLSTQCMPVIKSRHSDDFYSTDIYGDTTMVFNHRDFKNNEIEQKPPKLPPKRNFYKITEDVNKGMLDRRNSSNDIPYLDEPTSSFV</sequence>
<dbReference type="GO" id="GO:0005096">
    <property type="term" value="F:GTPase activator activity"/>
    <property type="evidence" value="ECO:0007669"/>
    <property type="project" value="UniProtKB-KW"/>
</dbReference>
<keyword evidence="4" id="KW-0677">Repeat</keyword>
<dbReference type="PRINTS" id="PR01301">
    <property type="entry name" value="RGSPROTEIN"/>
</dbReference>
<evidence type="ECO:0000259" key="9">
    <source>
        <dbReference type="PROSITE" id="PS50898"/>
    </source>
</evidence>
<dbReference type="InterPro" id="IPR029071">
    <property type="entry name" value="Ubiquitin-like_domsf"/>
</dbReference>
<dbReference type="GO" id="GO:0008277">
    <property type="term" value="P:regulation of G protein-coupled receptor signaling pathway"/>
    <property type="evidence" value="ECO:0007669"/>
    <property type="project" value="TreeGrafter"/>
</dbReference>
<keyword evidence="3" id="KW-0963">Cytoplasm</keyword>
<feature type="region of interest" description="Disordered" evidence="5">
    <location>
        <begin position="1269"/>
        <end position="1325"/>
    </location>
</feature>
<dbReference type="GO" id="GO:0048699">
    <property type="term" value="P:generation of neurons"/>
    <property type="evidence" value="ECO:0007669"/>
    <property type="project" value="UniProtKB-ARBA"/>
</dbReference>
<dbReference type="GO" id="GO:0005737">
    <property type="term" value="C:cytoplasm"/>
    <property type="evidence" value="ECO:0007669"/>
    <property type="project" value="UniProtKB-SubCell"/>
</dbReference>
<dbReference type="InterPro" id="IPR036305">
    <property type="entry name" value="RGS_sf"/>
</dbReference>
<dbReference type="Gene3D" id="2.30.42.10">
    <property type="match status" value="1"/>
</dbReference>
<gene>
    <name evidence="10" type="ORF">CHIRRI_LOCUS9125</name>
</gene>
<dbReference type="Pfam" id="PF02196">
    <property type="entry name" value="RBD"/>
    <property type="match status" value="1"/>
</dbReference>
<feature type="compositionally biased region" description="Basic and acidic residues" evidence="5">
    <location>
        <begin position="656"/>
        <end position="669"/>
    </location>
</feature>
<feature type="compositionally biased region" description="Basic and acidic residues" evidence="5">
    <location>
        <begin position="1003"/>
        <end position="1013"/>
    </location>
</feature>
<dbReference type="InterPro" id="IPR011993">
    <property type="entry name" value="PH-like_dom_sf"/>
</dbReference>
<feature type="domain" description="RBD" evidence="9">
    <location>
        <begin position="1061"/>
        <end position="1131"/>
    </location>
</feature>
<comment type="subcellular location">
    <subcellularLocation>
        <location evidence="1">Cytoplasm</location>
    </subcellularLocation>
</comment>
<dbReference type="SUPFAM" id="SSF50729">
    <property type="entry name" value="PH domain-like"/>
    <property type="match status" value="1"/>
</dbReference>
<feature type="region of interest" description="Disordered" evidence="5">
    <location>
        <begin position="749"/>
        <end position="793"/>
    </location>
</feature>
<dbReference type="Pfam" id="PF00595">
    <property type="entry name" value="PDZ"/>
    <property type="match status" value="1"/>
</dbReference>